<dbReference type="SMART" id="SM00220">
    <property type="entry name" value="S_TKc"/>
    <property type="match status" value="1"/>
</dbReference>
<sequence>MNASFYYSLYFQSLFFFCITLILVVPFASSTTTLMTRNSAQNERDEVALRAFKSKIVQDPQGVFNSWNNSRHFCEWEGITCGRRHRRVTVLDLHSKGLSGSLSPYIGNLSFLRELLLYNNSIEGEIPHEFGRLFRLKSLILHNNSLIGELPSNLSHCSRLIELYIGFNKLVGKIPSEFVSLHNLREISLHKNNLTGGIPSFLGNLSSLEIISLAYNAFGGTIPKSLGGLRKLWALGFAGNNLIGTVPPSLYNISSLQIFSLTQNQLYGSLPSNLGLTLPNLQIFQIAYNFFSGSIPISLSNASYLGLIDMTLNNLVGKLSVDFGRMQQLEKLSLSENNIGSGDVDEMNFINSLVNCSNLMTLNMGLNRLRGVLPHSITNFSTKFHRLYFGGNQLYGSISPGIANLVNLNLLAFVDNQFTGPIPREIGKLQNLNVLALGGNQFSGEIPSSLGNLSLLEELYLEQNKLSGGIPSSLENLKQLSLLNLYQNNLSGTIPEQIFSIPLLSISLNLAQNRLVGSIPQTIGNLKVLTEFDVSNNNLSGKIPNEIGLCSNFEYLYLEENFFNGSIPPSMSSLRGIRELDLSRNNLSGQIPKFLETSPLEKLNLSFNDFEGEVPMKGIFTNTSAISVGNNRLCGGIAKLQLPRCPNNDSKKEKISSLFKILISTVSAVLGLIMISSFIFCWLKKGRGKQASESLLEKSLLKVSYEMLLKATDGFSPTHLLGIGSFGSVYKGILDQEGATVAVKVLNLQRQGASKSFMAECKALRNIRHRNLVSVITSCSSIDFQGNDFKAIVYEFMTNESLEKWLHPTLDSEEEQNKIQSLTILQRISIAIDVASAVEYLHQHCQEPILHCDIKPSNVLLDNDMTAHVGDFGLTRFRPEVSNPNQSSSVGVKGTIGYAAPEYGLGNEVSTNGDVYSFGILLLEMVTRKKPTDVMFEGDFNLHSCARMALPDRAMDIVDPMLINEEMVATNHRMRQALNNSREECLISMLRIGVACTVESPQDRMNISRVVHELQSARKILLQSTTRFNVQRRQ</sequence>
<dbReference type="InterPro" id="IPR032675">
    <property type="entry name" value="LRR_dom_sf"/>
</dbReference>
<dbReference type="SUPFAM" id="SSF56112">
    <property type="entry name" value="Protein kinase-like (PK-like)"/>
    <property type="match status" value="1"/>
</dbReference>
<dbReference type="InterPro" id="IPR008271">
    <property type="entry name" value="Ser/Thr_kinase_AS"/>
</dbReference>
<dbReference type="Pfam" id="PF00069">
    <property type="entry name" value="Pkinase"/>
    <property type="match status" value="1"/>
</dbReference>
<dbReference type="PROSITE" id="PS00108">
    <property type="entry name" value="PROTEIN_KINASE_ST"/>
    <property type="match status" value="1"/>
</dbReference>
<dbReference type="InterPro" id="IPR013210">
    <property type="entry name" value="LRR_N_plant-typ"/>
</dbReference>
<dbReference type="PROSITE" id="PS00107">
    <property type="entry name" value="PROTEIN_KINASE_ATP"/>
    <property type="match status" value="1"/>
</dbReference>
<dbReference type="Pfam" id="PF23598">
    <property type="entry name" value="LRR_14"/>
    <property type="match status" value="1"/>
</dbReference>
<dbReference type="Gene3D" id="3.30.200.20">
    <property type="entry name" value="Phosphorylase Kinase, domain 1"/>
    <property type="match status" value="1"/>
</dbReference>
<dbReference type="SUPFAM" id="SSF52058">
    <property type="entry name" value="L domain-like"/>
    <property type="match status" value="2"/>
</dbReference>
<evidence type="ECO:0000256" key="8">
    <source>
        <dbReference type="ARBA" id="ARBA00022741"/>
    </source>
</evidence>
<dbReference type="PROSITE" id="PS50011">
    <property type="entry name" value="PROTEIN_KINASE_DOM"/>
    <property type="match status" value="1"/>
</dbReference>
<comment type="subcellular location">
    <subcellularLocation>
        <location evidence="1">Membrane</location>
    </subcellularLocation>
</comment>
<evidence type="ECO:0000256" key="4">
    <source>
        <dbReference type="ARBA" id="ARBA00022679"/>
    </source>
</evidence>
<evidence type="ECO:0000256" key="10">
    <source>
        <dbReference type="ARBA" id="ARBA00022840"/>
    </source>
</evidence>
<dbReference type="PANTHER" id="PTHR27008">
    <property type="entry name" value="OS04G0122200 PROTEIN"/>
    <property type="match status" value="1"/>
</dbReference>
<evidence type="ECO:0000256" key="11">
    <source>
        <dbReference type="ARBA" id="ARBA00022989"/>
    </source>
</evidence>
<evidence type="ECO:0000256" key="13">
    <source>
        <dbReference type="PROSITE-ProRule" id="PRU10141"/>
    </source>
</evidence>
<evidence type="ECO:0000256" key="3">
    <source>
        <dbReference type="ARBA" id="ARBA00022614"/>
    </source>
</evidence>
<accession>A0ABQ8H4M8</accession>
<dbReference type="CDD" id="cd14066">
    <property type="entry name" value="STKc_IRAK"/>
    <property type="match status" value="1"/>
</dbReference>
<dbReference type="Gene3D" id="3.80.10.10">
    <property type="entry name" value="Ribonuclease Inhibitor"/>
    <property type="match status" value="3"/>
</dbReference>
<protein>
    <recommendedName>
        <fullName evidence="15">Protein kinase domain-containing protein</fullName>
    </recommendedName>
</protein>
<dbReference type="InterPro" id="IPR000719">
    <property type="entry name" value="Prot_kinase_dom"/>
</dbReference>
<comment type="caution">
    <text evidence="16">The sequence shown here is derived from an EMBL/GenBank/DDBJ whole genome shotgun (WGS) entry which is preliminary data.</text>
</comment>
<keyword evidence="12 14" id="KW-0472">Membrane</keyword>
<comment type="similarity">
    <text evidence="2">Belongs to the protein kinase superfamily. Ser/Thr protein kinase family.</text>
</comment>
<organism evidence="16 17">
    <name type="scientific">Xanthoceras sorbifolium</name>
    <dbReference type="NCBI Taxonomy" id="99658"/>
    <lineage>
        <taxon>Eukaryota</taxon>
        <taxon>Viridiplantae</taxon>
        <taxon>Streptophyta</taxon>
        <taxon>Embryophyta</taxon>
        <taxon>Tracheophyta</taxon>
        <taxon>Spermatophyta</taxon>
        <taxon>Magnoliopsida</taxon>
        <taxon>eudicotyledons</taxon>
        <taxon>Gunneridae</taxon>
        <taxon>Pentapetalae</taxon>
        <taxon>rosids</taxon>
        <taxon>malvids</taxon>
        <taxon>Sapindales</taxon>
        <taxon>Sapindaceae</taxon>
        <taxon>Xanthoceroideae</taxon>
        <taxon>Xanthoceras</taxon>
    </lineage>
</organism>
<dbReference type="PANTHER" id="PTHR27008:SF610">
    <property type="entry name" value="SERINE-THREONINE_TYROSINE-PROTEIN KINASE CATALYTIC DOMAIN-CONTAINING PROTEIN"/>
    <property type="match status" value="1"/>
</dbReference>
<evidence type="ECO:0000313" key="17">
    <source>
        <dbReference type="Proteomes" id="UP000827721"/>
    </source>
</evidence>
<dbReference type="InterPro" id="IPR017441">
    <property type="entry name" value="Protein_kinase_ATP_BS"/>
</dbReference>
<keyword evidence="11 14" id="KW-1133">Transmembrane helix</keyword>
<keyword evidence="4" id="KW-0808">Transferase</keyword>
<keyword evidence="6" id="KW-0732">Signal</keyword>
<dbReference type="Pfam" id="PF00560">
    <property type="entry name" value="LRR_1"/>
    <property type="match status" value="4"/>
</dbReference>
<keyword evidence="17" id="KW-1185">Reference proteome</keyword>
<feature type="transmembrane region" description="Helical" evidence="14">
    <location>
        <begin position="661"/>
        <end position="683"/>
    </location>
</feature>
<feature type="domain" description="Protein kinase" evidence="15">
    <location>
        <begin position="715"/>
        <end position="1015"/>
    </location>
</feature>
<dbReference type="InterPro" id="IPR003591">
    <property type="entry name" value="Leu-rich_rpt_typical-subtyp"/>
</dbReference>
<dbReference type="InterPro" id="IPR055414">
    <property type="entry name" value="LRR_R13L4/SHOC2-like"/>
</dbReference>
<evidence type="ECO:0000256" key="7">
    <source>
        <dbReference type="ARBA" id="ARBA00022737"/>
    </source>
</evidence>
<keyword evidence="5 14" id="KW-0812">Transmembrane</keyword>
<keyword evidence="3" id="KW-0433">Leucine-rich repeat</keyword>
<keyword evidence="7" id="KW-0677">Repeat</keyword>
<evidence type="ECO:0000256" key="12">
    <source>
        <dbReference type="ARBA" id="ARBA00023136"/>
    </source>
</evidence>
<dbReference type="SMART" id="SM00369">
    <property type="entry name" value="LRR_TYP"/>
    <property type="match status" value="7"/>
</dbReference>
<evidence type="ECO:0000256" key="6">
    <source>
        <dbReference type="ARBA" id="ARBA00022729"/>
    </source>
</evidence>
<evidence type="ECO:0000256" key="5">
    <source>
        <dbReference type="ARBA" id="ARBA00022692"/>
    </source>
</evidence>
<reference evidence="16 17" key="1">
    <citation type="submission" date="2021-02" db="EMBL/GenBank/DDBJ databases">
        <title>Plant Genome Project.</title>
        <authorList>
            <person name="Zhang R.-G."/>
        </authorList>
    </citation>
    <scope>NUCLEOTIDE SEQUENCE [LARGE SCALE GENOMIC DNA]</scope>
    <source>
        <tissue evidence="16">Leaves</tissue>
    </source>
</reference>
<evidence type="ECO:0000259" key="15">
    <source>
        <dbReference type="PROSITE" id="PS50011"/>
    </source>
</evidence>
<keyword evidence="10 13" id="KW-0067">ATP-binding</keyword>
<feature type="binding site" evidence="13">
    <location>
        <position position="744"/>
    </location>
    <ligand>
        <name>ATP</name>
        <dbReference type="ChEBI" id="CHEBI:30616"/>
    </ligand>
</feature>
<evidence type="ECO:0000256" key="2">
    <source>
        <dbReference type="ARBA" id="ARBA00008684"/>
    </source>
</evidence>
<keyword evidence="9" id="KW-0418">Kinase</keyword>
<dbReference type="Proteomes" id="UP000827721">
    <property type="component" value="Unassembled WGS sequence"/>
</dbReference>
<gene>
    <name evidence="16" type="ORF">JRO89_XS14G0095600</name>
</gene>
<proteinExistence type="inferred from homology"/>
<dbReference type="Pfam" id="PF08263">
    <property type="entry name" value="LRRNT_2"/>
    <property type="match status" value="1"/>
</dbReference>
<dbReference type="InterPro" id="IPR001611">
    <property type="entry name" value="Leu-rich_rpt"/>
</dbReference>
<evidence type="ECO:0000256" key="1">
    <source>
        <dbReference type="ARBA" id="ARBA00004370"/>
    </source>
</evidence>
<evidence type="ECO:0000313" key="16">
    <source>
        <dbReference type="EMBL" id="KAH7548285.1"/>
    </source>
</evidence>
<dbReference type="Gene3D" id="1.10.510.10">
    <property type="entry name" value="Transferase(Phosphotransferase) domain 1"/>
    <property type="match status" value="1"/>
</dbReference>
<keyword evidence="8 13" id="KW-0547">Nucleotide-binding</keyword>
<dbReference type="EMBL" id="JAFEMO010000014">
    <property type="protein sequence ID" value="KAH7548285.1"/>
    <property type="molecule type" value="Genomic_DNA"/>
</dbReference>
<dbReference type="InterPro" id="IPR051809">
    <property type="entry name" value="Plant_receptor-like_S/T_kinase"/>
</dbReference>
<dbReference type="InterPro" id="IPR011009">
    <property type="entry name" value="Kinase-like_dom_sf"/>
</dbReference>
<evidence type="ECO:0000256" key="9">
    <source>
        <dbReference type="ARBA" id="ARBA00022777"/>
    </source>
</evidence>
<name>A0ABQ8H4M8_9ROSI</name>
<evidence type="ECO:0000256" key="14">
    <source>
        <dbReference type="SAM" id="Phobius"/>
    </source>
</evidence>